<dbReference type="PANTHER" id="PTHR23272">
    <property type="entry name" value="BED FINGER-RELATED"/>
    <property type="match status" value="1"/>
</dbReference>
<dbReference type="AlphaFoldDB" id="A0A0D0E487"/>
<dbReference type="GO" id="GO:0046983">
    <property type="term" value="F:protein dimerization activity"/>
    <property type="evidence" value="ECO:0007669"/>
    <property type="project" value="InterPro"/>
</dbReference>
<dbReference type="SUPFAM" id="SSF53098">
    <property type="entry name" value="Ribonuclease H-like"/>
    <property type="match status" value="1"/>
</dbReference>
<reference evidence="2 3" key="1">
    <citation type="submission" date="2014-04" db="EMBL/GenBank/DDBJ databases">
        <authorList>
            <consortium name="DOE Joint Genome Institute"/>
            <person name="Kuo A."/>
            <person name="Kohler A."/>
            <person name="Jargeat P."/>
            <person name="Nagy L.G."/>
            <person name="Floudas D."/>
            <person name="Copeland A."/>
            <person name="Barry K.W."/>
            <person name="Cichocki N."/>
            <person name="Veneault-Fourrey C."/>
            <person name="LaButti K."/>
            <person name="Lindquist E.A."/>
            <person name="Lipzen A."/>
            <person name="Lundell T."/>
            <person name="Morin E."/>
            <person name="Murat C."/>
            <person name="Sun H."/>
            <person name="Tunlid A."/>
            <person name="Henrissat B."/>
            <person name="Grigoriev I.V."/>
            <person name="Hibbett D.S."/>
            <person name="Martin F."/>
            <person name="Nordberg H.P."/>
            <person name="Cantor M.N."/>
            <person name="Hua S.X."/>
        </authorList>
    </citation>
    <scope>NUCLEOTIDE SEQUENCE [LARGE SCALE GENOMIC DNA]</scope>
    <source>
        <strain evidence="2 3">Ve08.2h10</strain>
    </source>
</reference>
<feature type="domain" description="HAT C-terminal dimerisation" evidence="1">
    <location>
        <begin position="91"/>
        <end position="152"/>
    </location>
</feature>
<accession>A0A0D0E487</accession>
<organism evidence="2 3">
    <name type="scientific">Paxillus rubicundulus Ve08.2h10</name>
    <dbReference type="NCBI Taxonomy" id="930991"/>
    <lineage>
        <taxon>Eukaryota</taxon>
        <taxon>Fungi</taxon>
        <taxon>Dikarya</taxon>
        <taxon>Basidiomycota</taxon>
        <taxon>Agaricomycotina</taxon>
        <taxon>Agaricomycetes</taxon>
        <taxon>Agaricomycetidae</taxon>
        <taxon>Boletales</taxon>
        <taxon>Paxilineae</taxon>
        <taxon>Paxillaceae</taxon>
        <taxon>Paxillus</taxon>
    </lineage>
</organism>
<evidence type="ECO:0000259" key="1">
    <source>
        <dbReference type="Pfam" id="PF05699"/>
    </source>
</evidence>
<evidence type="ECO:0000313" key="3">
    <source>
        <dbReference type="Proteomes" id="UP000054538"/>
    </source>
</evidence>
<dbReference type="InParanoid" id="A0A0D0E487"/>
<sequence length="153" mass="17233">MQWCEAEELAQAHTAGNPNAVNWHDEAMKVIESAMEEYWNKSKEVTTKSWAMRLPTFPSAAGLQHPIESEFNHHHRRANKGMQTMGWPAKLHQYLNDLPHDVMKDMDGVQWWSEHASEYPTLAKTVQDASAIPASSVPCEPLFSSGGKIASDF</sequence>
<dbReference type="InterPro" id="IPR012337">
    <property type="entry name" value="RNaseH-like_sf"/>
</dbReference>
<dbReference type="OrthoDB" id="2661839at2759"/>
<dbReference type="Pfam" id="PF05699">
    <property type="entry name" value="Dimer_Tnp_hAT"/>
    <property type="match status" value="1"/>
</dbReference>
<protein>
    <recommendedName>
        <fullName evidence="1">HAT C-terminal dimerisation domain-containing protein</fullName>
    </recommendedName>
</protein>
<proteinExistence type="predicted"/>
<dbReference type="InterPro" id="IPR008906">
    <property type="entry name" value="HATC_C_dom"/>
</dbReference>
<dbReference type="Proteomes" id="UP000054538">
    <property type="component" value="Unassembled WGS sequence"/>
</dbReference>
<reference evidence="3" key="2">
    <citation type="submission" date="2015-01" db="EMBL/GenBank/DDBJ databases">
        <title>Evolutionary Origins and Diversification of the Mycorrhizal Mutualists.</title>
        <authorList>
            <consortium name="DOE Joint Genome Institute"/>
            <consortium name="Mycorrhizal Genomics Consortium"/>
            <person name="Kohler A."/>
            <person name="Kuo A."/>
            <person name="Nagy L.G."/>
            <person name="Floudas D."/>
            <person name="Copeland A."/>
            <person name="Barry K.W."/>
            <person name="Cichocki N."/>
            <person name="Veneault-Fourrey C."/>
            <person name="LaButti K."/>
            <person name="Lindquist E.A."/>
            <person name="Lipzen A."/>
            <person name="Lundell T."/>
            <person name="Morin E."/>
            <person name="Murat C."/>
            <person name="Riley R."/>
            <person name="Ohm R."/>
            <person name="Sun H."/>
            <person name="Tunlid A."/>
            <person name="Henrissat B."/>
            <person name="Grigoriev I.V."/>
            <person name="Hibbett D.S."/>
            <person name="Martin F."/>
        </authorList>
    </citation>
    <scope>NUCLEOTIDE SEQUENCE [LARGE SCALE GENOMIC DNA]</scope>
    <source>
        <strain evidence="3">Ve08.2h10</strain>
    </source>
</reference>
<evidence type="ECO:0000313" key="2">
    <source>
        <dbReference type="EMBL" id="KIK92000.1"/>
    </source>
</evidence>
<name>A0A0D0E487_9AGAM</name>
<gene>
    <name evidence="2" type="ORF">PAXRUDRAFT_148229</name>
</gene>
<dbReference type="PANTHER" id="PTHR23272:SF161">
    <property type="entry name" value="ZINC FINGER BED DOMAIN-CONTAINING PROTEIN RICESLEEPER 1-LIKE"/>
    <property type="match status" value="1"/>
</dbReference>
<keyword evidence="3" id="KW-1185">Reference proteome</keyword>
<dbReference type="HOGENOM" id="CLU_009123_9_0_1"/>
<dbReference type="EMBL" id="KN825325">
    <property type="protein sequence ID" value="KIK92000.1"/>
    <property type="molecule type" value="Genomic_DNA"/>
</dbReference>